<gene>
    <name evidence="1" type="ORF">OCBIM_22039753mg</name>
</gene>
<dbReference type="AlphaFoldDB" id="A0A0L8I0R7"/>
<evidence type="ECO:0000313" key="1">
    <source>
        <dbReference type="EMBL" id="KOF95024.1"/>
    </source>
</evidence>
<dbReference type="PANTHER" id="PTHR33198">
    <property type="entry name" value="ANK_REP_REGION DOMAIN-CONTAINING PROTEIN-RELATED"/>
    <property type="match status" value="1"/>
</dbReference>
<sequence>MSAKPFSANIPPPDRMCLSGNVASNWKKFKRNFLNYSIASRLSNEVDTGYQTSVFLATIGEECFDIYEGLQFNDEEQKNDLSEVINKFEEFFVGGTHEVYESYQFHLRKQENFKNIETYIAALRQLAKNCNFRELKDRLRDQVVGATRCRRCSKIGHYTTVCRNLSRVRGAEEEEHFLGCVSLEKNETGRRNWNWIGHVLRKDRESDCMVARKWKPEGKRKARCPKTTWRRSFSSRFYNELQMEIHWT</sequence>
<feature type="non-terminal residue" evidence="1">
    <location>
        <position position="248"/>
    </location>
</feature>
<protein>
    <recommendedName>
        <fullName evidence="2">CCHC-type domain-containing protein</fullName>
    </recommendedName>
</protein>
<accession>A0A0L8I0R7</accession>
<dbReference type="STRING" id="37653.A0A0L8I0R7"/>
<proteinExistence type="predicted"/>
<dbReference type="PANTHER" id="PTHR33198:SF19">
    <property type="entry name" value="CCHC-TYPE DOMAIN-CONTAINING PROTEIN"/>
    <property type="match status" value="1"/>
</dbReference>
<name>A0A0L8I0R7_OCTBM</name>
<reference evidence="1" key="1">
    <citation type="submission" date="2015-07" db="EMBL/GenBank/DDBJ databases">
        <title>MeaNS - Measles Nucleotide Surveillance Program.</title>
        <authorList>
            <person name="Tran T."/>
            <person name="Druce J."/>
        </authorList>
    </citation>
    <scope>NUCLEOTIDE SEQUENCE</scope>
    <source>
        <strain evidence="1">UCB-OBI-ISO-001</strain>
        <tissue evidence="1">Gonad</tissue>
    </source>
</reference>
<organism evidence="1">
    <name type="scientific">Octopus bimaculoides</name>
    <name type="common">California two-spotted octopus</name>
    <dbReference type="NCBI Taxonomy" id="37653"/>
    <lineage>
        <taxon>Eukaryota</taxon>
        <taxon>Metazoa</taxon>
        <taxon>Spiralia</taxon>
        <taxon>Lophotrochozoa</taxon>
        <taxon>Mollusca</taxon>
        <taxon>Cephalopoda</taxon>
        <taxon>Coleoidea</taxon>
        <taxon>Octopodiformes</taxon>
        <taxon>Octopoda</taxon>
        <taxon>Incirrata</taxon>
        <taxon>Octopodidae</taxon>
        <taxon>Octopus</taxon>
    </lineage>
</organism>
<dbReference type="EMBL" id="KQ416821">
    <property type="protein sequence ID" value="KOF95024.1"/>
    <property type="molecule type" value="Genomic_DNA"/>
</dbReference>
<evidence type="ECO:0008006" key="2">
    <source>
        <dbReference type="Google" id="ProtNLM"/>
    </source>
</evidence>